<dbReference type="Proteomes" id="UP000095712">
    <property type="component" value="Unassembled WGS sequence"/>
</dbReference>
<organism evidence="1 2">
    <name type="scientific">Blautia wexlerae</name>
    <dbReference type="NCBI Taxonomy" id="418240"/>
    <lineage>
        <taxon>Bacteria</taxon>
        <taxon>Bacillati</taxon>
        <taxon>Bacillota</taxon>
        <taxon>Clostridia</taxon>
        <taxon>Lachnospirales</taxon>
        <taxon>Lachnospiraceae</taxon>
        <taxon>Blautia</taxon>
    </lineage>
</organism>
<reference evidence="1 2" key="1">
    <citation type="submission" date="2015-09" db="EMBL/GenBank/DDBJ databases">
        <authorList>
            <consortium name="Pathogen Informatics"/>
        </authorList>
    </citation>
    <scope>NUCLEOTIDE SEQUENCE [LARGE SCALE GENOMIC DNA]</scope>
    <source>
        <strain evidence="1 2">2789STDY5834911</strain>
    </source>
</reference>
<dbReference type="RefSeq" id="WP_004613327.1">
    <property type="nucleotide sequence ID" value="NZ_CZAW01000028.1"/>
</dbReference>
<evidence type="ECO:0000313" key="1">
    <source>
        <dbReference type="EMBL" id="CUP72464.1"/>
    </source>
</evidence>
<dbReference type="InterPro" id="IPR025468">
    <property type="entry name" value="TTRAP"/>
</dbReference>
<dbReference type="EMBL" id="CZAW01000028">
    <property type="protein sequence ID" value="CUP72464.1"/>
    <property type="molecule type" value="Genomic_DNA"/>
</dbReference>
<dbReference type="AlphaFoldDB" id="A0A174QGK5"/>
<proteinExistence type="predicted"/>
<sequence>MMDLAMNFDADECLVTAMFDKGNRNDTMEAIDHIIPFLKGDADMIGLVCNTIRKLFCMSDEGYEVFLMDLEEYKMELEEEDEE</sequence>
<dbReference type="GeneID" id="74988560"/>
<name>A0A174QGK5_9FIRM</name>
<accession>A0A174QGK5</accession>
<evidence type="ECO:0008006" key="3">
    <source>
        <dbReference type="Google" id="ProtNLM"/>
    </source>
</evidence>
<dbReference type="Gene3D" id="1.10.10.1850">
    <property type="entry name" value="Sporulation protein-like"/>
    <property type="match status" value="1"/>
</dbReference>
<protein>
    <recommendedName>
        <fullName evidence="3">Tranposon-transfer assisting protein</fullName>
    </recommendedName>
</protein>
<gene>
    <name evidence="1" type="ORF">ERS852523_02590</name>
</gene>
<evidence type="ECO:0000313" key="2">
    <source>
        <dbReference type="Proteomes" id="UP000095712"/>
    </source>
</evidence>
<dbReference type="OrthoDB" id="1830148at2"/>
<dbReference type="Pfam" id="PF14203">
    <property type="entry name" value="TTRAP"/>
    <property type="match status" value="1"/>
</dbReference>
<dbReference type="InterPro" id="IPR041965">
    <property type="entry name" value="TTRAP_sf"/>
</dbReference>